<dbReference type="Pfam" id="PF00106">
    <property type="entry name" value="adh_short"/>
    <property type="match status" value="1"/>
</dbReference>
<dbReference type="AlphaFoldDB" id="C7CGU7"/>
<dbReference type="InterPro" id="IPR050259">
    <property type="entry name" value="SDR"/>
</dbReference>
<dbReference type="InterPro" id="IPR036291">
    <property type="entry name" value="NAD(P)-bd_dom_sf"/>
</dbReference>
<dbReference type="Gene3D" id="3.40.50.720">
    <property type="entry name" value="NAD(P)-binding Rossmann-like Domain"/>
    <property type="match status" value="1"/>
</dbReference>
<dbReference type="InterPro" id="IPR057326">
    <property type="entry name" value="KR_dom"/>
</dbReference>
<dbReference type="PRINTS" id="PR00081">
    <property type="entry name" value="GDHRDH"/>
</dbReference>
<evidence type="ECO:0000313" key="5">
    <source>
        <dbReference type="Proteomes" id="UP000008070"/>
    </source>
</evidence>
<evidence type="ECO:0000256" key="1">
    <source>
        <dbReference type="ARBA" id="ARBA00006484"/>
    </source>
</evidence>
<dbReference type="KEGG" id="mdi:METDI1601"/>
<dbReference type="SUPFAM" id="SSF51735">
    <property type="entry name" value="NAD(P)-binding Rossmann-fold domains"/>
    <property type="match status" value="1"/>
</dbReference>
<dbReference type="InterPro" id="IPR002347">
    <property type="entry name" value="SDR_fam"/>
</dbReference>
<evidence type="ECO:0000256" key="2">
    <source>
        <dbReference type="RuleBase" id="RU000363"/>
    </source>
</evidence>
<reference evidence="5" key="1">
    <citation type="journal article" date="2009" name="PLoS ONE">
        <title>Methylobacterium genome sequences: a reference blueprint to investigate microbial metabolism of C1 compounds from natural and industrial sources.</title>
        <authorList>
            <person name="Vuilleumier S."/>
            <person name="Chistoserdova L."/>
            <person name="Lee M.-C."/>
            <person name="Bringel F."/>
            <person name="Lajus A."/>
            <person name="Zhou Y."/>
            <person name="Gourion B."/>
            <person name="Barbe V."/>
            <person name="Chang J."/>
            <person name="Cruveiller S."/>
            <person name="Dossat C."/>
            <person name="Gillett W."/>
            <person name="Gruffaz C."/>
            <person name="Haugen E."/>
            <person name="Hourcade E."/>
            <person name="Levy R."/>
            <person name="Mangenot S."/>
            <person name="Muller E."/>
            <person name="Nadalig T."/>
            <person name="Pagni M."/>
            <person name="Penny C."/>
            <person name="Peyraud R."/>
            <person name="Robinson D.G."/>
            <person name="Roche D."/>
            <person name="Rouy Z."/>
            <person name="Saenampechek C."/>
            <person name="Salvignol G."/>
            <person name="Vallenet D."/>
            <person name="Wu Z."/>
            <person name="Marx C.J."/>
            <person name="Vorholt J.A."/>
            <person name="Olson M.V."/>
            <person name="Kaul R."/>
            <person name="Weissenbach J."/>
            <person name="Medigue C."/>
            <person name="Lidstrom M.E."/>
        </authorList>
    </citation>
    <scope>NUCLEOTIDE SEQUENCE [LARGE SCALE GENOMIC DNA]</scope>
    <source>
        <strain evidence="5">DSM 6343 / CIP 106787 / DM4</strain>
    </source>
</reference>
<dbReference type="EMBL" id="FP103042">
    <property type="protein sequence ID" value="CAX23197.1"/>
    <property type="molecule type" value="Genomic_DNA"/>
</dbReference>
<dbReference type="PANTHER" id="PTHR42879">
    <property type="entry name" value="3-OXOACYL-(ACYL-CARRIER-PROTEIN) REDUCTASE"/>
    <property type="match status" value="1"/>
</dbReference>
<feature type="domain" description="Ketoreductase" evidence="3">
    <location>
        <begin position="31"/>
        <end position="217"/>
    </location>
</feature>
<evidence type="ECO:0000259" key="3">
    <source>
        <dbReference type="SMART" id="SM00822"/>
    </source>
</evidence>
<dbReference type="HOGENOM" id="CLU_010194_1_2_5"/>
<sequence length="286" mass="30213">MHATHLPHQRPSPQHCNGTEELVMDLQLTGRSALVTGSTAGIGLAIATRLAAEGADVVITGRQRAKLDTAAAQVQVGAAGRVRAILADPGTPEGAETLVRAIPEVDILVNNLGIYEVKAFTEIADADWHHLFEVNVVSGTRLAQTYFPRMQGRGWGRIVFVSSESGLVPPPDMIHYAVTKSAQLTIARGLAQLTKGSGVTVNTVLPGPTRSDGIGDFLKSVASDPTLPHDAMEAEFFRLHRPLSLIQRMIEPDEIAAMVAYLASPLAAATNGAALRVEGGIVPTIA</sequence>
<dbReference type="CDD" id="cd05233">
    <property type="entry name" value="SDR_c"/>
    <property type="match status" value="1"/>
</dbReference>
<gene>
    <name evidence="4" type="ORF">METD_I1601</name>
</gene>
<dbReference type="SMART" id="SM00822">
    <property type="entry name" value="PKS_KR"/>
    <property type="match status" value="1"/>
</dbReference>
<protein>
    <submittedName>
        <fullName evidence="4">Short-chain dehydrogenase/reductase SDR</fullName>
    </submittedName>
</protein>
<accession>C7CGU7</accession>
<proteinExistence type="inferred from homology"/>
<dbReference type="Proteomes" id="UP000008070">
    <property type="component" value="Chromosome"/>
</dbReference>
<name>C7CGU7_METED</name>
<evidence type="ECO:0000313" key="4">
    <source>
        <dbReference type="EMBL" id="CAX23197.1"/>
    </source>
</evidence>
<organism evidence="4 5">
    <name type="scientific">Methylorubrum extorquens (strain DSM 6343 / CIP 106787 / DM4)</name>
    <name type="common">Methylobacterium extorquens</name>
    <dbReference type="NCBI Taxonomy" id="661410"/>
    <lineage>
        <taxon>Bacteria</taxon>
        <taxon>Pseudomonadati</taxon>
        <taxon>Pseudomonadota</taxon>
        <taxon>Alphaproteobacteria</taxon>
        <taxon>Hyphomicrobiales</taxon>
        <taxon>Methylobacteriaceae</taxon>
        <taxon>Methylorubrum</taxon>
    </lineage>
</organism>
<comment type="similarity">
    <text evidence="1 2">Belongs to the short-chain dehydrogenases/reductases (SDR) family.</text>
</comment>
<dbReference type="PANTHER" id="PTHR42879:SF2">
    <property type="entry name" value="3-OXOACYL-[ACYL-CARRIER-PROTEIN] REDUCTASE FABG"/>
    <property type="match status" value="1"/>
</dbReference>
<dbReference type="PRINTS" id="PR00080">
    <property type="entry name" value="SDRFAMILY"/>
</dbReference>
<dbReference type="FunFam" id="3.40.50.720:FF:000084">
    <property type="entry name" value="Short-chain dehydrogenase reductase"/>
    <property type="match status" value="1"/>
</dbReference>